<comment type="caution">
    <text evidence="2">The sequence shown here is derived from an EMBL/GenBank/DDBJ whole genome shotgun (WGS) entry which is preliminary data.</text>
</comment>
<dbReference type="GO" id="GO:0005507">
    <property type="term" value="F:copper ion binding"/>
    <property type="evidence" value="ECO:0007669"/>
    <property type="project" value="TreeGrafter"/>
</dbReference>
<dbReference type="GO" id="GO:0010038">
    <property type="term" value="P:response to metal ion"/>
    <property type="evidence" value="ECO:0007669"/>
    <property type="project" value="InterPro"/>
</dbReference>
<dbReference type="Proteomes" id="UP000070394">
    <property type="component" value="Unassembled WGS sequence"/>
</dbReference>
<dbReference type="InterPro" id="IPR004323">
    <property type="entry name" value="Ion_tolerance_CutA"/>
</dbReference>
<dbReference type="PATRIC" id="fig|467210.3.peg.2012"/>
<dbReference type="InterPro" id="IPR015867">
    <property type="entry name" value="N-reg_PII/ATP_PRibTrfase_C"/>
</dbReference>
<dbReference type="OrthoDB" id="37622at2"/>
<evidence type="ECO:0000313" key="3">
    <source>
        <dbReference type="Proteomes" id="UP000070394"/>
    </source>
</evidence>
<dbReference type="Gene3D" id="3.30.70.120">
    <property type="match status" value="1"/>
</dbReference>
<dbReference type="PANTHER" id="PTHR23419">
    <property type="entry name" value="DIVALENT CATION TOLERANCE CUTA-RELATED"/>
    <property type="match status" value="1"/>
</dbReference>
<comment type="similarity">
    <text evidence="1">Belongs to the CutA family.</text>
</comment>
<sequence length="113" mass="13219">MKINKEIAEMSEYCIVLTTFENKEQAKPIIDIILQEKLAACIQEMSIQSHYLWKEELCNDNEILVLIKTTNELYKVLEAKLLEIHPYETPEIIRVDIADGSLGYFSWIKEVTR</sequence>
<protein>
    <submittedName>
        <fullName evidence="2">Divalent cation tolerance protein, CutA1 family</fullName>
    </submittedName>
</protein>
<name>A0A133ZJ76_9FIRM</name>
<accession>A0A133ZJ76</accession>
<proteinExistence type="inferred from homology"/>
<dbReference type="PANTHER" id="PTHR23419:SF8">
    <property type="entry name" value="FI09726P"/>
    <property type="match status" value="1"/>
</dbReference>
<dbReference type="Pfam" id="PF03091">
    <property type="entry name" value="CutA1"/>
    <property type="match status" value="1"/>
</dbReference>
<organism evidence="2 3">
    <name type="scientific">Lachnoanaerobaculum saburreum</name>
    <dbReference type="NCBI Taxonomy" id="467210"/>
    <lineage>
        <taxon>Bacteria</taxon>
        <taxon>Bacillati</taxon>
        <taxon>Bacillota</taxon>
        <taxon>Clostridia</taxon>
        <taxon>Lachnospirales</taxon>
        <taxon>Lachnospiraceae</taxon>
        <taxon>Lachnoanaerobaculum</taxon>
    </lineage>
</organism>
<dbReference type="RefSeq" id="WP_082749870.1">
    <property type="nucleotide sequence ID" value="NZ_KQ959840.1"/>
</dbReference>
<dbReference type="STRING" id="467210.HMPREF1866_02034"/>
<dbReference type="InterPro" id="IPR011322">
    <property type="entry name" value="N-reg_PII-like_a/b"/>
</dbReference>
<dbReference type="AlphaFoldDB" id="A0A133ZJ76"/>
<evidence type="ECO:0000256" key="1">
    <source>
        <dbReference type="ARBA" id="ARBA00010169"/>
    </source>
</evidence>
<dbReference type="EMBL" id="LSDA01000111">
    <property type="protein sequence ID" value="KXB55494.1"/>
    <property type="molecule type" value="Genomic_DNA"/>
</dbReference>
<reference evidence="3" key="1">
    <citation type="submission" date="2016-01" db="EMBL/GenBank/DDBJ databases">
        <authorList>
            <person name="Mitreva M."/>
            <person name="Pepin K.H."/>
            <person name="Mihindukulasuriya K.A."/>
            <person name="Fulton R."/>
            <person name="Fronick C."/>
            <person name="O'Laughlin M."/>
            <person name="Miner T."/>
            <person name="Herter B."/>
            <person name="Rosa B.A."/>
            <person name="Cordes M."/>
            <person name="Tomlinson C."/>
            <person name="Wollam A."/>
            <person name="Palsikar V.B."/>
            <person name="Mardis E.R."/>
            <person name="Wilson R.K."/>
        </authorList>
    </citation>
    <scope>NUCLEOTIDE SEQUENCE [LARGE SCALE GENOMIC DNA]</scope>
    <source>
        <strain evidence="3">DNF00896</strain>
    </source>
</reference>
<dbReference type="SUPFAM" id="SSF54913">
    <property type="entry name" value="GlnB-like"/>
    <property type="match status" value="1"/>
</dbReference>
<gene>
    <name evidence="2" type="ORF">HMPREF1866_02034</name>
</gene>
<evidence type="ECO:0000313" key="2">
    <source>
        <dbReference type="EMBL" id="KXB55494.1"/>
    </source>
</evidence>
<keyword evidence="3" id="KW-1185">Reference proteome</keyword>